<dbReference type="Proteomes" id="UP000070444">
    <property type="component" value="Unassembled WGS sequence"/>
</dbReference>
<organism evidence="2 3">
    <name type="scientific">Conidiobolus coronatus (strain ATCC 28846 / CBS 209.66 / NRRL 28638)</name>
    <name type="common">Delacroixia coronata</name>
    <dbReference type="NCBI Taxonomy" id="796925"/>
    <lineage>
        <taxon>Eukaryota</taxon>
        <taxon>Fungi</taxon>
        <taxon>Fungi incertae sedis</taxon>
        <taxon>Zoopagomycota</taxon>
        <taxon>Entomophthoromycotina</taxon>
        <taxon>Entomophthoromycetes</taxon>
        <taxon>Entomophthorales</taxon>
        <taxon>Ancylistaceae</taxon>
        <taxon>Conidiobolus</taxon>
    </lineage>
</organism>
<accession>A0A137NQB9</accession>
<evidence type="ECO:0000256" key="1">
    <source>
        <dbReference type="SAM" id="MobiDB-lite"/>
    </source>
</evidence>
<name>A0A137NQB9_CONC2</name>
<feature type="region of interest" description="Disordered" evidence="1">
    <location>
        <begin position="502"/>
        <end position="537"/>
    </location>
</feature>
<dbReference type="AlphaFoldDB" id="A0A137NQB9"/>
<keyword evidence="3" id="KW-1185">Reference proteome</keyword>
<evidence type="ECO:0000313" key="2">
    <source>
        <dbReference type="EMBL" id="KXN64956.1"/>
    </source>
</evidence>
<feature type="region of interest" description="Disordered" evidence="1">
    <location>
        <begin position="96"/>
        <end position="116"/>
    </location>
</feature>
<proteinExistence type="predicted"/>
<protein>
    <submittedName>
        <fullName evidence="2">Uncharacterized protein</fullName>
    </submittedName>
</protein>
<dbReference type="STRING" id="796925.A0A137NQB9"/>
<evidence type="ECO:0000313" key="3">
    <source>
        <dbReference type="Proteomes" id="UP000070444"/>
    </source>
</evidence>
<dbReference type="EMBL" id="KQ965046">
    <property type="protein sequence ID" value="KXN64956.1"/>
    <property type="molecule type" value="Genomic_DNA"/>
</dbReference>
<feature type="compositionally biased region" description="Low complexity" evidence="1">
    <location>
        <begin position="99"/>
        <end position="116"/>
    </location>
</feature>
<reference evidence="2 3" key="1">
    <citation type="journal article" date="2015" name="Genome Biol. Evol.">
        <title>Phylogenomic analyses indicate that early fungi evolved digesting cell walls of algal ancestors of land plants.</title>
        <authorList>
            <person name="Chang Y."/>
            <person name="Wang S."/>
            <person name="Sekimoto S."/>
            <person name="Aerts A.L."/>
            <person name="Choi C."/>
            <person name="Clum A."/>
            <person name="LaButti K.M."/>
            <person name="Lindquist E.A."/>
            <person name="Yee Ngan C."/>
            <person name="Ohm R.A."/>
            <person name="Salamov A.A."/>
            <person name="Grigoriev I.V."/>
            <person name="Spatafora J.W."/>
            <person name="Berbee M.L."/>
        </authorList>
    </citation>
    <scope>NUCLEOTIDE SEQUENCE [LARGE SCALE GENOMIC DNA]</scope>
    <source>
        <strain evidence="2 3">NRRL 28638</strain>
    </source>
</reference>
<gene>
    <name evidence="2" type="ORF">CONCODRAFT_13637</name>
</gene>
<dbReference type="OrthoDB" id="2245455at2759"/>
<sequence>MTSISLTSSNTSSIPAKKNKAIFQTLKKWSKQAAQKSNPFSKGSTKADLIYPFYHLEGETCNNTLAQKNYSHSMINTVYKTPTLMAMDPERNLPLPELSPSQESNISPNSISSSSPKESFMYLESDIHTNAYDEEEGEACEFRRLSFGDLPITPNQVNTDSSAASIKSSRLADSLLTNTLKRNSLISQTSSGFESSNLSDDESDIQCESLQDYITAPQASTKFGHELISKVLTMAINNNPEELLTNFDISNPLQNQQKGKKKNKKKLTLRNSAISKSIPLPIPNVAYPTSPVSKSYKSKLTRPNLTSGRFRGSFSTKSLYDPNFNIQSLASYGQKTDHTPKLSTQILSTSTKSTNQSLIASLQDSKPFQTPYKRFNHLEDTSDIMHYQAQHTFWLVKQFKKTISSGGYLTKKLFIPAEVWRQEPSPLKNIDQKIQYLQNLSYQLVFMEQLDKLDFCKVSDFIISLNIQLTSNNGSNQGSGVSGNGGNSGSGIDSFRLSIIQPSSSQSSSNSKSKKSKQKFIMPQSPQVTSSTTSEGTQMKRYRQELLQFLNACHTLETLYNYYQNLSNSEQSGGQLGLNPIRFLNNSTQLLNLYLVRIIREDLLNLLKEYLERYRDDIDH</sequence>